<dbReference type="EMBL" id="BSNU01000001">
    <property type="protein sequence ID" value="GLQ61536.1"/>
    <property type="molecule type" value="Genomic_DNA"/>
</dbReference>
<evidence type="ECO:0000313" key="1">
    <source>
        <dbReference type="EMBL" id="GLQ61536.1"/>
    </source>
</evidence>
<dbReference type="Proteomes" id="UP001156614">
    <property type="component" value="Unassembled WGS sequence"/>
</dbReference>
<dbReference type="RefSeq" id="WP_099212567.1">
    <property type="nucleotide sequence ID" value="NZ_BEWM01000003.1"/>
</dbReference>
<dbReference type="AlphaFoldDB" id="A0AAV5NB71"/>
<reference evidence="2" key="1">
    <citation type="journal article" date="2019" name="Int. J. Syst. Evol. Microbiol.">
        <title>The Global Catalogue of Microorganisms (GCM) 10K type strain sequencing project: providing services to taxonomists for standard genome sequencing and annotation.</title>
        <authorList>
            <consortium name="The Broad Institute Genomics Platform"/>
            <consortium name="The Broad Institute Genome Sequencing Center for Infectious Disease"/>
            <person name="Wu L."/>
            <person name="Ma J."/>
        </authorList>
    </citation>
    <scope>NUCLEOTIDE SEQUENCE [LARGE SCALE GENOMIC DNA]</scope>
    <source>
        <strain evidence="2">NBRC 3267</strain>
    </source>
</reference>
<gene>
    <name evidence="1" type="ORF">GCM10007867_03810</name>
</gene>
<name>A0AAV5NB71_9PROT</name>
<protein>
    <submittedName>
        <fullName evidence="1">Uncharacterized protein</fullName>
    </submittedName>
</protein>
<accession>A0AAV5NB71</accession>
<evidence type="ECO:0000313" key="2">
    <source>
        <dbReference type="Proteomes" id="UP001156614"/>
    </source>
</evidence>
<sequence length="257" mass="26304">MSKVQTHTIAGQTASGKLGVIFPTSQQPAYASRFSSALENLAESGASAAPFLSVPAASAGQVTLGRSLPTPVAIQTPVAQSADMTLMFVARLPNAPVGGNGNIGVMGANFYNSTSLSGWNGLTFGIGSGLASLYLCNDVNGTLSTQYGGAALTAAQARAWGLYAARISSSGGTGIAATIQALTAGTEQVQNWAGALYSKTAETPTIMLGADYLPMFGETQPIEIKRAFLWNTTLTDAELDAMAALIRADLASETITV</sequence>
<organism evidence="1 2">
    <name type="scientific">Gluconobacter cerinus</name>
    <dbReference type="NCBI Taxonomy" id="38307"/>
    <lineage>
        <taxon>Bacteria</taxon>
        <taxon>Pseudomonadati</taxon>
        <taxon>Pseudomonadota</taxon>
        <taxon>Alphaproteobacteria</taxon>
        <taxon>Acetobacterales</taxon>
        <taxon>Acetobacteraceae</taxon>
        <taxon>Gluconobacter</taxon>
    </lineage>
</organism>
<comment type="caution">
    <text evidence="1">The sequence shown here is derived from an EMBL/GenBank/DDBJ whole genome shotgun (WGS) entry which is preliminary data.</text>
</comment>
<keyword evidence="2" id="KW-1185">Reference proteome</keyword>
<proteinExistence type="predicted"/>